<reference evidence="2 3" key="1">
    <citation type="submission" date="2021-08" db="EMBL/GenBank/DDBJ databases">
        <title>Stenotrophomonas forensis sp. nov., isolated from contaminated viral transport media.</title>
        <authorList>
            <person name="Nguyen S.V."/>
            <person name="Edwards D."/>
            <person name="Scott S."/>
            <person name="Doss J."/>
            <person name="Merid S."/>
            <person name="Zelaya E."/>
            <person name="Maza C."/>
            <person name="Mann M."/>
            <person name="Hamilton B."/>
            <person name="Blackwell R."/>
            <person name="Tran A."/>
            <person name="Hauser J."/>
        </authorList>
    </citation>
    <scope>NUCLEOTIDE SEQUENCE [LARGE SCALE GENOMIC DNA]</scope>
    <source>
        <strain evidence="2 3">DFS-20110405</strain>
    </source>
</reference>
<keyword evidence="3" id="KW-1185">Reference proteome</keyword>
<dbReference type="PROSITE" id="PS51257">
    <property type="entry name" value="PROKAR_LIPOPROTEIN"/>
    <property type="match status" value="1"/>
</dbReference>
<proteinExistence type="predicted"/>
<dbReference type="EMBL" id="CP082270">
    <property type="protein sequence ID" value="WDM62820.1"/>
    <property type="molecule type" value="Genomic_DNA"/>
</dbReference>
<feature type="chain" id="PRO_5046408513" description="Tetratricopeptide repeat protein" evidence="1">
    <location>
        <begin position="24"/>
        <end position="179"/>
    </location>
</feature>
<organism evidence="2 3">
    <name type="scientific">Stenotrophomonas forensis</name>
    <dbReference type="NCBI Taxonomy" id="2871169"/>
    <lineage>
        <taxon>Bacteria</taxon>
        <taxon>Pseudomonadati</taxon>
        <taxon>Pseudomonadota</taxon>
        <taxon>Gammaproteobacteria</taxon>
        <taxon>Lysobacterales</taxon>
        <taxon>Lysobacteraceae</taxon>
        <taxon>Stenotrophomonas</taxon>
        <taxon>Stenotrophomonas maltophilia group</taxon>
    </lineage>
</organism>
<evidence type="ECO:0000256" key="1">
    <source>
        <dbReference type="SAM" id="SignalP"/>
    </source>
</evidence>
<feature type="signal peptide" evidence="1">
    <location>
        <begin position="1"/>
        <end position="23"/>
    </location>
</feature>
<dbReference type="SUPFAM" id="SSF48452">
    <property type="entry name" value="TPR-like"/>
    <property type="match status" value="1"/>
</dbReference>
<dbReference type="Proteomes" id="UP001216828">
    <property type="component" value="Chromosome"/>
</dbReference>
<sequence length="179" mass="18947">MMPMNLRSLLQPLALTGLSLALAACVSSAPPVAKPPVDTTTPAQRLAAVDAAAGPDDKELSVQPLRDSQVEDLRVTAQAQRQANDLAAAASSLDHALEIVAGDPAVLQERAELALLQGQWAQAETFARKAIDLGSKTGPLCRRHWATIEQSRLARGEKENAVSAHAQLEGCTVPGIKRY</sequence>
<evidence type="ECO:0000313" key="2">
    <source>
        <dbReference type="EMBL" id="WDM62820.1"/>
    </source>
</evidence>
<evidence type="ECO:0008006" key="4">
    <source>
        <dbReference type="Google" id="ProtNLM"/>
    </source>
</evidence>
<dbReference type="Gene3D" id="1.25.40.10">
    <property type="entry name" value="Tetratricopeptide repeat domain"/>
    <property type="match status" value="1"/>
</dbReference>
<protein>
    <recommendedName>
        <fullName evidence="4">Tetratricopeptide repeat protein</fullName>
    </recommendedName>
</protein>
<keyword evidence="1" id="KW-0732">Signal</keyword>
<dbReference type="RefSeq" id="WP_180879318.1">
    <property type="nucleotide sequence ID" value="NZ_CP082270.1"/>
</dbReference>
<gene>
    <name evidence="2" type="ORF">K5L94_17160</name>
</gene>
<accession>A0ABY7XYL7</accession>
<name>A0ABY7XYL7_9GAMM</name>
<evidence type="ECO:0000313" key="3">
    <source>
        <dbReference type="Proteomes" id="UP001216828"/>
    </source>
</evidence>
<dbReference type="InterPro" id="IPR011990">
    <property type="entry name" value="TPR-like_helical_dom_sf"/>
</dbReference>